<keyword evidence="2" id="KW-0067">ATP-binding</keyword>
<organism evidence="2 3">
    <name type="scientific">Chelonia mydas</name>
    <name type="common">Green sea-turtle</name>
    <name type="synonym">Chelonia agassizi</name>
    <dbReference type="NCBI Taxonomy" id="8469"/>
    <lineage>
        <taxon>Eukaryota</taxon>
        <taxon>Metazoa</taxon>
        <taxon>Chordata</taxon>
        <taxon>Craniata</taxon>
        <taxon>Vertebrata</taxon>
        <taxon>Euteleostomi</taxon>
        <taxon>Archelosauria</taxon>
        <taxon>Testudinata</taxon>
        <taxon>Testudines</taxon>
        <taxon>Cryptodira</taxon>
        <taxon>Durocryptodira</taxon>
        <taxon>Americhelydia</taxon>
        <taxon>Chelonioidea</taxon>
        <taxon>Cheloniidae</taxon>
        <taxon>Chelonia</taxon>
    </lineage>
</organism>
<dbReference type="EMBL" id="KB514364">
    <property type="protein sequence ID" value="EMP40171.1"/>
    <property type="molecule type" value="Genomic_DNA"/>
</dbReference>
<reference evidence="3" key="1">
    <citation type="journal article" date="2013" name="Nat. Genet.">
        <title>The draft genomes of soft-shell turtle and green sea turtle yield insights into the development and evolution of the turtle-specific body plan.</title>
        <authorList>
            <person name="Wang Z."/>
            <person name="Pascual-Anaya J."/>
            <person name="Zadissa A."/>
            <person name="Li W."/>
            <person name="Niimura Y."/>
            <person name="Huang Z."/>
            <person name="Li C."/>
            <person name="White S."/>
            <person name="Xiong Z."/>
            <person name="Fang D."/>
            <person name="Wang B."/>
            <person name="Ming Y."/>
            <person name="Chen Y."/>
            <person name="Zheng Y."/>
            <person name="Kuraku S."/>
            <person name="Pignatelli M."/>
            <person name="Herrero J."/>
            <person name="Beal K."/>
            <person name="Nozawa M."/>
            <person name="Li Q."/>
            <person name="Wang J."/>
            <person name="Zhang H."/>
            <person name="Yu L."/>
            <person name="Shigenobu S."/>
            <person name="Wang J."/>
            <person name="Liu J."/>
            <person name="Flicek P."/>
            <person name="Searle S."/>
            <person name="Wang J."/>
            <person name="Kuratani S."/>
            <person name="Yin Y."/>
            <person name="Aken B."/>
            <person name="Zhang G."/>
            <person name="Irie N."/>
        </authorList>
    </citation>
    <scope>NUCLEOTIDE SEQUENCE [LARGE SCALE GENOMIC DNA]</scope>
</reference>
<keyword evidence="2" id="KW-0378">Hydrolase</keyword>
<gene>
    <name evidence="2" type="ORF">UY3_02573</name>
</gene>
<name>M7BQH5_CHEMY</name>
<keyword evidence="3" id="KW-1185">Reference proteome</keyword>
<dbReference type="STRING" id="8469.M7BQH5"/>
<sequence length="154" mass="17473">MPPPQSRLLQYRQVQPRSPPALPSPSCNSNHSGHFPNFTENNRDIEIANNPAFQQHLPQIYNPPFSLPSEHITPPPLKYLQPDGSWTYANLQQNHLMGQGFHYGIPPLPHRSQQNPFIQIQNHQHAVGQEPFHPLTSRAVSASSLHSLEEVWGF</sequence>
<protein>
    <submittedName>
        <fullName evidence="2">Putative helicase with zinc finger domain</fullName>
    </submittedName>
</protein>
<evidence type="ECO:0000256" key="1">
    <source>
        <dbReference type="SAM" id="MobiDB-lite"/>
    </source>
</evidence>
<keyword evidence="2" id="KW-0547">Nucleotide-binding</keyword>
<evidence type="ECO:0000313" key="2">
    <source>
        <dbReference type="EMBL" id="EMP40171.1"/>
    </source>
</evidence>
<evidence type="ECO:0000313" key="3">
    <source>
        <dbReference type="Proteomes" id="UP000031443"/>
    </source>
</evidence>
<proteinExistence type="predicted"/>
<dbReference type="GO" id="GO:0004386">
    <property type="term" value="F:helicase activity"/>
    <property type="evidence" value="ECO:0007669"/>
    <property type="project" value="UniProtKB-KW"/>
</dbReference>
<dbReference type="AlphaFoldDB" id="M7BQH5"/>
<feature type="region of interest" description="Disordered" evidence="1">
    <location>
        <begin position="1"/>
        <end position="41"/>
    </location>
</feature>
<keyword evidence="2" id="KW-0347">Helicase</keyword>
<dbReference type="Proteomes" id="UP000031443">
    <property type="component" value="Unassembled WGS sequence"/>
</dbReference>
<accession>M7BQH5</accession>